<feature type="compositionally biased region" description="Polar residues" evidence="1">
    <location>
        <begin position="54"/>
        <end position="63"/>
    </location>
</feature>
<organism evidence="2 3">
    <name type="scientific">Exophiala viscosa</name>
    <dbReference type="NCBI Taxonomy" id="2486360"/>
    <lineage>
        <taxon>Eukaryota</taxon>
        <taxon>Fungi</taxon>
        <taxon>Dikarya</taxon>
        <taxon>Ascomycota</taxon>
        <taxon>Pezizomycotina</taxon>
        <taxon>Eurotiomycetes</taxon>
        <taxon>Chaetothyriomycetidae</taxon>
        <taxon>Chaetothyriales</taxon>
        <taxon>Herpotrichiellaceae</taxon>
        <taxon>Exophiala</taxon>
    </lineage>
</organism>
<feature type="compositionally biased region" description="Pro residues" evidence="1">
    <location>
        <begin position="103"/>
        <end position="112"/>
    </location>
</feature>
<dbReference type="PANTHER" id="PTHR37948:SF1">
    <property type="entry name" value="BLL5189 PROTEIN"/>
    <property type="match status" value="1"/>
</dbReference>
<feature type="region of interest" description="Disordered" evidence="1">
    <location>
        <begin position="32"/>
        <end position="117"/>
    </location>
</feature>
<dbReference type="EMBL" id="MU404350">
    <property type="protein sequence ID" value="KAI1618285.1"/>
    <property type="molecule type" value="Genomic_DNA"/>
</dbReference>
<comment type="caution">
    <text evidence="2">The sequence shown here is derived from an EMBL/GenBank/DDBJ whole genome shotgun (WGS) entry which is preliminary data.</text>
</comment>
<gene>
    <name evidence="2" type="ORF">EDD36DRAFT_413972</name>
</gene>
<evidence type="ECO:0000313" key="3">
    <source>
        <dbReference type="Proteomes" id="UP001203852"/>
    </source>
</evidence>
<accession>A0AAN6E564</accession>
<dbReference type="Proteomes" id="UP001203852">
    <property type="component" value="Unassembled WGS sequence"/>
</dbReference>
<protein>
    <submittedName>
        <fullName evidence="2">Uncharacterized protein</fullName>
    </submittedName>
</protein>
<proteinExistence type="predicted"/>
<evidence type="ECO:0000256" key="1">
    <source>
        <dbReference type="SAM" id="MobiDB-lite"/>
    </source>
</evidence>
<keyword evidence="3" id="KW-1185">Reference proteome</keyword>
<reference evidence="2" key="1">
    <citation type="journal article" date="2022" name="bioRxiv">
        <title>Deciphering the potential niche of two novel black yeast fungi from a biological soil crust based on their genomes, phenotypes, and melanin regulation.</title>
        <authorList>
            <consortium name="DOE Joint Genome Institute"/>
            <person name="Carr E.C."/>
            <person name="Barton Q."/>
            <person name="Grambo S."/>
            <person name="Sullivan M."/>
            <person name="Renfro C.M."/>
            <person name="Kuo A."/>
            <person name="Pangilinan J."/>
            <person name="Lipzen A."/>
            <person name="Keymanesh K."/>
            <person name="Savage E."/>
            <person name="Barry K."/>
            <person name="Grigoriev I.V."/>
            <person name="Riekhof W.R."/>
            <person name="Harris S.S."/>
        </authorList>
    </citation>
    <scope>NUCLEOTIDE SEQUENCE</scope>
    <source>
        <strain evidence="2">JF 03-4F</strain>
    </source>
</reference>
<evidence type="ECO:0000313" key="2">
    <source>
        <dbReference type="EMBL" id="KAI1618285.1"/>
    </source>
</evidence>
<dbReference type="PANTHER" id="PTHR37948">
    <property type="entry name" value="ZGC:113208"/>
    <property type="match status" value="1"/>
</dbReference>
<sequence length="336" mass="38885">MPSSIDFEAERLQNLQQKQALLEQLNLHSHASKQVRALVPDSEHKHQPKKRRLNSTVPASRSSARLAGTTRISYTEEKHTILHEDDSPYRLKRPRKPKSQSIPIPPSSPPPADYSSSDLPTLLAKYNNWAPSAPEPTVLDNGTYHFESHPTFTPNISPLSILLEGAFGGSFFAPWYSRTLRLTLKDDYLLTLPESWRAGLDPPTKYLVSSTYDPSLNKYGVQCGQTQSEWEAAGWLNFDHDPRGWFEWYIRFWLGRRCDDGEDERQVGRWLRCVGPKGRWKRMLLKKYVENGVRSIFDDDNDADREVSPVMHQTCHHWAYQVRQEDLDEAWRERGR</sequence>
<feature type="compositionally biased region" description="Basic and acidic residues" evidence="1">
    <location>
        <begin position="74"/>
        <end position="89"/>
    </location>
</feature>
<dbReference type="AlphaFoldDB" id="A0AAN6E564"/>
<name>A0AAN6E564_9EURO</name>